<proteinExistence type="predicted"/>
<name>A0A1E5HEQ8_9ENTE</name>
<keyword evidence="2" id="KW-1185">Reference proteome</keyword>
<reference evidence="2" key="1">
    <citation type="submission" date="2016-09" db="EMBL/GenBank/DDBJ databases">
        <authorList>
            <person name="Gulvik C.A."/>
        </authorList>
    </citation>
    <scope>NUCLEOTIDE SEQUENCE [LARGE SCALE GENOMIC DNA]</scope>
    <source>
        <strain evidence="2">LMG 26676</strain>
    </source>
</reference>
<organism evidence="1 2">
    <name type="scientific">Enterococcus ureilyticus</name>
    <dbReference type="NCBI Taxonomy" id="1131292"/>
    <lineage>
        <taxon>Bacteria</taxon>
        <taxon>Bacillati</taxon>
        <taxon>Bacillota</taxon>
        <taxon>Bacilli</taxon>
        <taxon>Lactobacillales</taxon>
        <taxon>Enterococcaceae</taxon>
        <taxon>Enterococcus</taxon>
    </lineage>
</organism>
<dbReference type="EMBL" id="MIKC01000005">
    <property type="protein sequence ID" value="OEG23285.1"/>
    <property type="molecule type" value="Genomic_DNA"/>
</dbReference>
<evidence type="ECO:0000313" key="1">
    <source>
        <dbReference type="EMBL" id="OEG23285.1"/>
    </source>
</evidence>
<evidence type="ECO:0000313" key="2">
    <source>
        <dbReference type="Proteomes" id="UP000094469"/>
    </source>
</evidence>
<comment type="caution">
    <text evidence="1">The sequence shown here is derived from an EMBL/GenBank/DDBJ whole genome shotgun (WGS) entry which is preliminary data.</text>
</comment>
<accession>A0A1E5HEQ8</accession>
<dbReference type="AlphaFoldDB" id="A0A1E5HEQ8"/>
<gene>
    <name evidence="1" type="ORF">BCR24_12235</name>
</gene>
<dbReference type="Proteomes" id="UP000094469">
    <property type="component" value="Unassembled WGS sequence"/>
</dbReference>
<protein>
    <submittedName>
        <fullName evidence="1">Uncharacterized protein</fullName>
    </submittedName>
</protein>
<sequence>MKTGEFFDICWGIDQTNDDKSGTAEQIATFQRSEGRKLDELRMGDSIVIDGTDEIVKIESLRGGAISGILDLGNSYSISLL</sequence>